<evidence type="ECO:0000259" key="2">
    <source>
        <dbReference type="PROSITE" id="PS50003"/>
    </source>
</evidence>
<evidence type="ECO:0000256" key="1">
    <source>
        <dbReference type="ARBA" id="ARBA00022658"/>
    </source>
</evidence>
<dbReference type="Pfam" id="PF00621">
    <property type="entry name" value="RhoGEF"/>
    <property type="match status" value="1"/>
</dbReference>
<accession>A0A4Z2DTG3</accession>
<dbReference type="InterPro" id="IPR001849">
    <property type="entry name" value="PH_domain"/>
</dbReference>
<dbReference type="OrthoDB" id="6245841at2759"/>
<dbReference type="SUPFAM" id="SSF50729">
    <property type="entry name" value="PH domain-like"/>
    <property type="match status" value="1"/>
</dbReference>
<sequence length="394" mass="45808">MNETYRLIWRELLDTEKQYITVLQNVYDMVMISEEIDCRKSFSITQISFTHLKHKLLGNWLEILSFHKIQVLPSLEVCNGNAKLIKYWATAMAPCFVDLYTTYFSLHEKTKRFCAYLENVSSKSANSQKVNVTNEVMENCKNFIGLFKCQLTIPIQRIQSYHLLLEKLQKGSNISDAKCLDDAQQTFNKICNTLNVTMNLRGLTVSPSKLGHFLIKANFSVNRTTKSTLKSRRNYHVILFTDMLLLTKYCVSFKTSISNDNNKSTEDHFPNLDDYMAFFDFSHNTNLTCNKSYEVEKELLLTGIGLLSNSYDQYFSLFTENYESSYIFRANDTSLKQLWTNTISELLRNQLSGSRVNTNRELQIFNRRPVSCCYPYSLDTKSSVRHKTKHANKK</sequence>
<dbReference type="SMART" id="SM00233">
    <property type="entry name" value="PH"/>
    <property type="match status" value="1"/>
</dbReference>
<dbReference type="Gene3D" id="2.30.29.30">
    <property type="entry name" value="Pleckstrin-homology domain (PH domain)/Phosphotyrosine-binding domain (PTB)"/>
    <property type="match status" value="1"/>
</dbReference>
<protein>
    <submittedName>
        <fullName evidence="4">Dbl related</fullName>
    </submittedName>
</protein>
<evidence type="ECO:0000313" key="5">
    <source>
        <dbReference type="Proteomes" id="UP000311919"/>
    </source>
</evidence>
<dbReference type="InterPro" id="IPR000219">
    <property type="entry name" value="DH_dom"/>
</dbReference>
<organism evidence="4 5">
    <name type="scientific">Schistosoma japonicum</name>
    <name type="common">Blood fluke</name>
    <dbReference type="NCBI Taxonomy" id="6182"/>
    <lineage>
        <taxon>Eukaryota</taxon>
        <taxon>Metazoa</taxon>
        <taxon>Spiralia</taxon>
        <taxon>Lophotrochozoa</taxon>
        <taxon>Platyhelminthes</taxon>
        <taxon>Trematoda</taxon>
        <taxon>Digenea</taxon>
        <taxon>Strigeidida</taxon>
        <taxon>Schistosomatoidea</taxon>
        <taxon>Schistosomatidae</taxon>
        <taxon>Schistosoma</taxon>
    </lineage>
</organism>
<feature type="domain" description="PH" evidence="2">
    <location>
        <begin position="206"/>
        <end position="348"/>
    </location>
</feature>
<dbReference type="PANTHER" id="PTHR22826">
    <property type="entry name" value="RHO GUANINE EXCHANGE FACTOR-RELATED"/>
    <property type="match status" value="1"/>
</dbReference>
<keyword evidence="5" id="KW-1185">Reference proteome</keyword>
<gene>
    <name evidence="4" type="ORF">EWB00_005997</name>
</gene>
<dbReference type="GO" id="GO:0005085">
    <property type="term" value="F:guanyl-nucleotide exchange factor activity"/>
    <property type="evidence" value="ECO:0007669"/>
    <property type="project" value="UniProtKB-KW"/>
</dbReference>
<keyword evidence="1" id="KW-0344">Guanine-nucleotide releasing factor</keyword>
<dbReference type="SMART" id="SM00325">
    <property type="entry name" value="RhoGEF"/>
    <property type="match status" value="1"/>
</dbReference>
<evidence type="ECO:0000259" key="3">
    <source>
        <dbReference type="PROSITE" id="PS50010"/>
    </source>
</evidence>
<reference evidence="4 5" key="1">
    <citation type="submission" date="2019-03" db="EMBL/GenBank/DDBJ databases">
        <title>An improved genome assembly of the fluke Schistosoma japonicum.</title>
        <authorList>
            <person name="Hu W."/>
            <person name="Luo F."/>
            <person name="Yin M."/>
            <person name="Mo X."/>
            <person name="Sun C."/>
            <person name="Wu Q."/>
            <person name="Zhu B."/>
            <person name="Xiang M."/>
            <person name="Wang J."/>
            <person name="Wang Y."/>
            <person name="Zhang T."/>
            <person name="Xu B."/>
            <person name="Zheng H."/>
            <person name="Feng Z."/>
        </authorList>
    </citation>
    <scope>NUCLEOTIDE SEQUENCE [LARGE SCALE GENOMIC DNA]</scope>
    <source>
        <strain evidence="4">HuSjv2</strain>
        <tissue evidence="4">Worms</tissue>
    </source>
</reference>
<dbReference type="AlphaFoldDB" id="A0A4Z2DTG3"/>
<dbReference type="PANTHER" id="PTHR22826:SF211">
    <property type="entry name" value="LD43457P"/>
    <property type="match status" value="1"/>
</dbReference>
<evidence type="ECO:0000313" key="4">
    <source>
        <dbReference type="EMBL" id="TNN19775.1"/>
    </source>
</evidence>
<comment type="caution">
    <text evidence="4">The sequence shown here is derived from an EMBL/GenBank/DDBJ whole genome shotgun (WGS) entry which is preliminary data.</text>
</comment>
<dbReference type="STRING" id="6182.A0A4Z2DTG3"/>
<dbReference type="PROSITE" id="PS50003">
    <property type="entry name" value="PH_DOMAIN"/>
    <property type="match status" value="1"/>
</dbReference>
<dbReference type="EMBL" id="SKCS01000039">
    <property type="protein sequence ID" value="TNN19775.1"/>
    <property type="molecule type" value="Genomic_DNA"/>
</dbReference>
<name>A0A4Z2DTG3_SCHJA</name>
<dbReference type="InterPro" id="IPR011993">
    <property type="entry name" value="PH-like_dom_sf"/>
</dbReference>
<feature type="domain" description="DH" evidence="3">
    <location>
        <begin position="4"/>
        <end position="197"/>
    </location>
</feature>
<dbReference type="GO" id="GO:0005737">
    <property type="term" value="C:cytoplasm"/>
    <property type="evidence" value="ECO:0007669"/>
    <property type="project" value="TreeGrafter"/>
</dbReference>
<proteinExistence type="predicted"/>
<dbReference type="InterPro" id="IPR035899">
    <property type="entry name" value="DBL_dom_sf"/>
</dbReference>
<dbReference type="Proteomes" id="UP000311919">
    <property type="component" value="Unassembled WGS sequence"/>
</dbReference>
<dbReference type="Gene3D" id="1.20.900.10">
    <property type="entry name" value="Dbl homology (DH) domain"/>
    <property type="match status" value="1"/>
</dbReference>
<dbReference type="PROSITE" id="PS50010">
    <property type="entry name" value="DH_2"/>
    <property type="match status" value="1"/>
</dbReference>
<dbReference type="InterPro" id="IPR051336">
    <property type="entry name" value="RhoGEF_Guanine_NuclExch_SF"/>
</dbReference>
<dbReference type="SUPFAM" id="SSF48065">
    <property type="entry name" value="DBL homology domain (DH-domain)"/>
    <property type="match status" value="1"/>
</dbReference>